<sequence length="151" mass="15664">MSLPLYNERVQDGEFVLLGQMRGVHDDEVYYNPYADCSPALGAPQVTVTATGSPRGDTGSIENLDIQDPLGSLRSGIIINANSSSIDITEQAYEHTNTGVHTFDTLADTSSAAALAHGGLPAYEEVTAGTGTTDPVAIPGASPSPSRAEEG</sequence>
<protein>
    <submittedName>
        <fullName evidence="2">Uncharacterized protein</fullName>
    </submittedName>
</protein>
<gene>
    <name evidence="2" type="ORF">RSOLAG22IIIB_07460</name>
</gene>
<name>A0A0K6FNA3_9AGAM</name>
<dbReference type="EMBL" id="CYGV01000158">
    <property type="protein sequence ID" value="CUA67597.1"/>
    <property type="molecule type" value="Genomic_DNA"/>
</dbReference>
<feature type="region of interest" description="Disordered" evidence="1">
    <location>
        <begin position="125"/>
        <end position="151"/>
    </location>
</feature>
<evidence type="ECO:0000313" key="3">
    <source>
        <dbReference type="Proteomes" id="UP000044841"/>
    </source>
</evidence>
<proteinExistence type="predicted"/>
<keyword evidence="3" id="KW-1185">Reference proteome</keyword>
<evidence type="ECO:0000313" key="2">
    <source>
        <dbReference type="EMBL" id="CUA67597.1"/>
    </source>
</evidence>
<evidence type="ECO:0000256" key="1">
    <source>
        <dbReference type="SAM" id="MobiDB-lite"/>
    </source>
</evidence>
<dbReference type="Proteomes" id="UP000044841">
    <property type="component" value="Unassembled WGS sequence"/>
</dbReference>
<organism evidence="2 3">
    <name type="scientific">Rhizoctonia solani</name>
    <dbReference type="NCBI Taxonomy" id="456999"/>
    <lineage>
        <taxon>Eukaryota</taxon>
        <taxon>Fungi</taxon>
        <taxon>Dikarya</taxon>
        <taxon>Basidiomycota</taxon>
        <taxon>Agaricomycotina</taxon>
        <taxon>Agaricomycetes</taxon>
        <taxon>Cantharellales</taxon>
        <taxon>Ceratobasidiaceae</taxon>
        <taxon>Rhizoctonia</taxon>
    </lineage>
</organism>
<dbReference type="AlphaFoldDB" id="A0A0K6FNA3"/>
<accession>A0A0K6FNA3</accession>
<reference evidence="2 3" key="1">
    <citation type="submission" date="2015-07" db="EMBL/GenBank/DDBJ databases">
        <authorList>
            <person name="Noorani M."/>
        </authorList>
    </citation>
    <scope>NUCLEOTIDE SEQUENCE [LARGE SCALE GENOMIC DNA]</scope>
    <source>
        <strain evidence="2">BBA 69670</strain>
    </source>
</reference>